<organism evidence="2 3">
    <name type="scientific">Diplodia seriata</name>
    <dbReference type="NCBI Taxonomy" id="420778"/>
    <lineage>
        <taxon>Eukaryota</taxon>
        <taxon>Fungi</taxon>
        <taxon>Dikarya</taxon>
        <taxon>Ascomycota</taxon>
        <taxon>Pezizomycotina</taxon>
        <taxon>Dothideomycetes</taxon>
        <taxon>Dothideomycetes incertae sedis</taxon>
        <taxon>Botryosphaeriales</taxon>
        <taxon>Botryosphaeriaceae</taxon>
        <taxon>Diplodia</taxon>
    </lineage>
</organism>
<sequence length="392" mass="41145">MKSSTAAIAGALSSLLAVGSAAPAARAAEDSSLIVDTAPQYLRPYVLPKFAGQAVAVGQQIYRFSVTGNSSAGAFTLMQTNAPDSTSLGVLPHIHKAHYENFYCTKGRVQLWAKTNATGENARILTPGDYGAVPHNTIHTFQITDPDTQLTGVIQPGGFEQLFIAIGDGAYNSSTGSAFVPAAASNTSSSSGAGSSASMISALESFDVFAQLDFSPRYDFVNGSASSSASSASKWHDGANTLAKDAHTPNFVAKGYGPKHLNVDDGVYRVVQPLVTGTQSADNFTMGTITMSPLLANQTAAGTAQQNLTQPLAFQMEEGQLVVAIDGYDSVNLIQGDVVFIPAGTPFTYHASVPFTKFLYVSGGGDGLDYQLMQKSVSWDYTTYPTYAGYTI</sequence>
<dbReference type="CDD" id="cd20281">
    <property type="entry name" value="cupin_QDO_C"/>
    <property type="match status" value="1"/>
</dbReference>
<keyword evidence="2" id="KW-0223">Dioxygenase</keyword>
<dbReference type="PANTHER" id="PTHR43346">
    <property type="entry name" value="LIGAND BINDING DOMAIN PROTEIN, PUTATIVE (AFU_ORTHOLOGUE AFUA_6G14370)-RELATED"/>
    <property type="match status" value="1"/>
</dbReference>
<reference evidence="2 3" key="2">
    <citation type="submission" date="2015-05" db="EMBL/GenBank/DDBJ databases">
        <title>Distinctive expansion of gene families associated with plant cell wall degradation and secondary metabolism in the genomes of grapevine trunk pathogens.</title>
        <authorList>
            <person name="Lawrence D.P."/>
            <person name="Travadon R."/>
            <person name="Rolshausen P.E."/>
            <person name="Baumgartner K."/>
        </authorList>
    </citation>
    <scope>NUCLEOTIDE SEQUENCE [LARGE SCALE GENOMIC DNA]</scope>
    <source>
        <strain evidence="2">DS831</strain>
    </source>
</reference>
<comment type="caution">
    <text evidence="2">The sequence shown here is derived from an EMBL/GenBank/DDBJ whole genome shotgun (WGS) entry which is preliminary data.</text>
</comment>
<proteinExistence type="predicted"/>
<dbReference type="CDD" id="cd02215">
    <property type="entry name" value="cupin_QDO_N_C"/>
    <property type="match status" value="1"/>
</dbReference>
<dbReference type="Proteomes" id="UP000034182">
    <property type="component" value="Unassembled WGS sequence"/>
</dbReference>
<evidence type="ECO:0000313" key="2">
    <source>
        <dbReference type="EMBL" id="KKY19873.1"/>
    </source>
</evidence>
<evidence type="ECO:0000256" key="1">
    <source>
        <dbReference type="SAM" id="SignalP"/>
    </source>
</evidence>
<dbReference type="EMBL" id="LAQI01000109">
    <property type="protein sequence ID" value="KKY19873.1"/>
    <property type="molecule type" value="Genomic_DNA"/>
</dbReference>
<dbReference type="PANTHER" id="PTHR43346:SF1">
    <property type="entry name" value="QUERCETIN 2,3-DIOXYGENASE-RELATED"/>
    <property type="match status" value="1"/>
</dbReference>
<keyword evidence="1" id="KW-0732">Signal</keyword>
<protein>
    <submittedName>
        <fullName evidence="2">Putative quercetindioxygenase</fullName>
    </submittedName>
</protein>
<dbReference type="InterPro" id="IPR052538">
    <property type="entry name" value="Flavonoid_dioxygenase-like"/>
</dbReference>
<dbReference type="InterPro" id="IPR011051">
    <property type="entry name" value="RmlC_Cupin_sf"/>
</dbReference>
<dbReference type="Gene3D" id="2.60.120.10">
    <property type="entry name" value="Jelly Rolls"/>
    <property type="match status" value="2"/>
</dbReference>
<gene>
    <name evidence="2" type="ORF">UCDDS831_g05158</name>
</gene>
<keyword evidence="2" id="KW-0560">Oxidoreductase</keyword>
<dbReference type="InterPro" id="IPR014710">
    <property type="entry name" value="RmlC-like_jellyroll"/>
</dbReference>
<dbReference type="AlphaFoldDB" id="A0A0G2G875"/>
<feature type="signal peptide" evidence="1">
    <location>
        <begin position="1"/>
        <end position="27"/>
    </location>
</feature>
<evidence type="ECO:0000313" key="3">
    <source>
        <dbReference type="Proteomes" id="UP000034182"/>
    </source>
</evidence>
<dbReference type="GO" id="GO:0051213">
    <property type="term" value="F:dioxygenase activity"/>
    <property type="evidence" value="ECO:0007669"/>
    <property type="project" value="UniProtKB-KW"/>
</dbReference>
<reference evidence="2 3" key="1">
    <citation type="submission" date="2015-03" db="EMBL/GenBank/DDBJ databases">
        <authorList>
            <person name="Morales-Cruz A."/>
            <person name="Amrine K.C."/>
            <person name="Cantu D."/>
        </authorList>
    </citation>
    <scope>NUCLEOTIDE SEQUENCE [LARGE SCALE GENOMIC DNA]</scope>
    <source>
        <strain evidence="2">DS831</strain>
    </source>
</reference>
<accession>A0A0G2G875</accession>
<dbReference type="SUPFAM" id="SSF51182">
    <property type="entry name" value="RmlC-like cupins"/>
    <property type="match status" value="1"/>
</dbReference>
<feature type="chain" id="PRO_5002544425" evidence="1">
    <location>
        <begin position="28"/>
        <end position="392"/>
    </location>
</feature>
<name>A0A0G2G875_9PEZI</name>